<proteinExistence type="predicted"/>
<keyword evidence="6" id="KW-1185">Reference proteome</keyword>
<dbReference type="Pfam" id="PF00440">
    <property type="entry name" value="TetR_N"/>
    <property type="match status" value="1"/>
</dbReference>
<evidence type="ECO:0000256" key="1">
    <source>
        <dbReference type="ARBA" id="ARBA00023125"/>
    </source>
</evidence>
<dbReference type="PRINTS" id="PR00455">
    <property type="entry name" value="HTHTETR"/>
</dbReference>
<evidence type="ECO:0000256" key="2">
    <source>
        <dbReference type="PROSITE-ProRule" id="PRU00335"/>
    </source>
</evidence>
<dbReference type="Gene3D" id="1.10.10.60">
    <property type="entry name" value="Homeodomain-like"/>
    <property type="match status" value="1"/>
</dbReference>
<dbReference type="InterPro" id="IPR041678">
    <property type="entry name" value="TetR_C_16"/>
</dbReference>
<evidence type="ECO:0000256" key="3">
    <source>
        <dbReference type="SAM" id="MobiDB-lite"/>
    </source>
</evidence>
<keyword evidence="1 2" id="KW-0238">DNA-binding</keyword>
<dbReference type="SUPFAM" id="SSF48498">
    <property type="entry name" value="Tetracyclin repressor-like, C-terminal domain"/>
    <property type="match status" value="1"/>
</dbReference>
<feature type="DNA-binding region" description="H-T-H motif" evidence="2">
    <location>
        <begin position="45"/>
        <end position="64"/>
    </location>
</feature>
<feature type="region of interest" description="Disordered" evidence="3">
    <location>
        <begin position="1"/>
        <end position="24"/>
    </location>
</feature>
<evidence type="ECO:0000259" key="4">
    <source>
        <dbReference type="PROSITE" id="PS50977"/>
    </source>
</evidence>
<dbReference type="PROSITE" id="PS50977">
    <property type="entry name" value="HTH_TETR_2"/>
    <property type="match status" value="1"/>
</dbReference>
<reference evidence="5" key="1">
    <citation type="submission" date="2020-12" db="EMBL/GenBank/DDBJ databases">
        <title>Antrihabitans popcorni sp. nov. and Antrihabitans auranticaus sp. nov., isolated from a larva cave.</title>
        <authorList>
            <person name="Lee S.D."/>
            <person name="Kim I.S."/>
        </authorList>
    </citation>
    <scope>NUCLEOTIDE SEQUENCE</scope>
    <source>
        <strain evidence="5">YC3-6</strain>
    </source>
</reference>
<dbReference type="AlphaFoldDB" id="A0A934NU42"/>
<dbReference type="PANTHER" id="PTHR30055:SF235">
    <property type="entry name" value="TRANSCRIPTIONAL REGULATORY PROTEIN"/>
    <property type="match status" value="1"/>
</dbReference>
<feature type="domain" description="HTH tetR-type" evidence="4">
    <location>
        <begin position="22"/>
        <end position="82"/>
    </location>
</feature>
<comment type="caution">
    <text evidence="5">The sequence shown here is derived from an EMBL/GenBank/DDBJ whole genome shotgun (WGS) entry which is preliminary data.</text>
</comment>
<dbReference type="PANTHER" id="PTHR30055">
    <property type="entry name" value="HTH-TYPE TRANSCRIPTIONAL REGULATOR RUTR"/>
    <property type="match status" value="1"/>
</dbReference>
<name>A0A934NU42_9NOCA</name>
<dbReference type="InterPro" id="IPR001647">
    <property type="entry name" value="HTH_TetR"/>
</dbReference>
<dbReference type="GO" id="GO:0000976">
    <property type="term" value="F:transcription cis-regulatory region binding"/>
    <property type="evidence" value="ECO:0007669"/>
    <property type="project" value="TreeGrafter"/>
</dbReference>
<dbReference type="InterPro" id="IPR009057">
    <property type="entry name" value="Homeodomain-like_sf"/>
</dbReference>
<accession>A0A934NU42</accession>
<dbReference type="InterPro" id="IPR050109">
    <property type="entry name" value="HTH-type_TetR-like_transc_reg"/>
</dbReference>
<protein>
    <submittedName>
        <fullName evidence="5">TetR family transcriptional regulator</fullName>
    </submittedName>
</protein>
<feature type="compositionally biased region" description="Basic and acidic residues" evidence="3">
    <location>
        <begin position="1"/>
        <end position="14"/>
    </location>
</feature>
<evidence type="ECO:0000313" key="5">
    <source>
        <dbReference type="EMBL" id="MBJ8341546.1"/>
    </source>
</evidence>
<organism evidence="5 6">
    <name type="scientific">Antrihabitans stalagmiti</name>
    <dbReference type="NCBI Taxonomy" id="2799499"/>
    <lineage>
        <taxon>Bacteria</taxon>
        <taxon>Bacillati</taxon>
        <taxon>Actinomycetota</taxon>
        <taxon>Actinomycetes</taxon>
        <taxon>Mycobacteriales</taxon>
        <taxon>Nocardiaceae</taxon>
        <taxon>Antrihabitans</taxon>
    </lineage>
</organism>
<gene>
    <name evidence="5" type="ORF">JGU71_21910</name>
</gene>
<dbReference type="Gene3D" id="1.10.357.10">
    <property type="entry name" value="Tetracycline Repressor, domain 2"/>
    <property type="match status" value="1"/>
</dbReference>
<dbReference type="Proteomes" id="UP000655868">
    <property type="component" value="Unassembled WGS sequence"/>
</dbReference>
<dbReference type="SUPFAM" id="SSF46689">
    <property type="entry name" value="Homeodomain-like"/>
    <property type="match status" value="1"/>
</dbReference>
<sequence>MSVGSNEDKPDGGRTGRRPGQSGTREAILDSARERFAQVGFDKASIRSIAAGAGVDSALVHHYFGTKQELFVSVAQLPVDPQVVLAAVNAASVDELGEQLLRAVVGAWDGPAGVGILAAFRGVMAGADPSLIRTFLLEIALKGVRDRVDFPAGTGQHRVALAASQVLGILVARKMILLEPIASMPIDELVELAAPTLQRYFTGDIF</sequence>
<dbReference type="EMBL" id="JAEMNV010000008">
    <property type="protein sequence ID" value="MBJ8341546.1"/>
    <property type="molecule type" value="Genomic_DNA"/>
</dbReference>
<dbReference type="GO" id="GO:0003700">
    <property type="term" value="F:DNA-binding transcription factor activity"/>
    <property type="evidence" value="ECO:0007669"/>
    <property type="project" value="TreeGrafter"/>
</dbReference>
<evidence type="ECO:0000313" key="6">
    <source>
        <dbReference type="Proteomes" id="UP000655868"/>
    </source>
</evidence>
<dbReference type="Pfam" id="PF17920">
    <property type="entry name" value="TetR_C_16"/>
    <property type="match status" value="1"/>
</dbReference>
<dbReference type="InterPro" id="IPR036271">
    <property type="entry name" value="Tet_transcr_reg_TetR-rel_C_sf"/>
</dbReference>
<dbReference type="RefSeq" id="WP_199706566.1">
    <property type="nucleotide sequence ID" value="NZ_JAEMNV010000008.1"/>
</dbReference>